<evidence type="ECO:0000313" key="9">
    <source>
        <dbReference type="Proteomes" id="UP000029121"/>
    </source>
</evidence>
<accession>R0FC62</accession>
<keyword evidence="4" id="KW-0372">Hormone</keyword>
<dbReference type="PANTHER" id="PTHR34270">
    <property type="entry name" value="PROTEIN RALF-LIKE 15-RELATED"/>
    <property type="match status" value="1"/>
</dbReference>
<comment type="function">
    <text evidence="7">Cell signaling peptide that may regulate plant stress, growth, and development. Mediates a rapid alkalinization of extracellular space by mediating a transient increase in the cytoplasmic Ca(2+) concentration leading to a calcium-dependent signaling events through a cell surface receptor and a concomitant activation of some intracellular mitogen-activated protein kinases.</text>
</comment>
<keyword evidence="9" id="KW-1185">Reference proteome</keyword>
<gene>
    <name evidence="8" type="ORF">CARUB_v10003284mg</name>
</gene>
<evidence type="ECO:0000256" key="7">
    <source>
        <dbReference type="ARBA" id="ARBA00037228"/>
    </source>
</evidence>
<evidence type="ECO:0000256" key="2">
    <source>
        <dbReference type="ARBA" id="ARBA00009178"/>
    </source>
</evidence>
<comment type="similarity">
    <text evidence="2">Belongs to the plant rapid alkalinization factor (RALF) family.</text>
</comment>
<dbReference type="PANTHER" id="PTHR34270:SF3">
    <property type="entry name" value="PROTEIN RALF-LIKE 16-RELATED"/>
    <property type="match status" value="1"/>
</dbReference>
<dbReference type="InterPro" id="IPR008801">
    <property type="entry name" value="RALF"/>
</dbReference>
<name>R0FC62_9BRAS</name>
<evidence type="ECO:0000256" key="4">
    <source>
        <dbReference type="ARBA" id="ARBA00022702"/>
    </source>
</evidence>
<dbReference type="GO" id="GO:0005576">
    <property type="term" value="C:extracellular region"/>
    <property type="evidence" value="ECO:0007669"/>
    <property type="project" value="UniProtKB-SubCell"/>
</dbReference>
<dbReference type="Pfam" id="PF05498">
    <property type="entry name" value="RALF"/>
    <property type="match status" value="1"/>
</dbReference>
<dbReference type="AlphaFoldDB" id="R0FC62"/>
<comment type="subcellular location">
    <subcellularLocation>
        <location evidence="1">Secreted</location>
    </subcellularLocation>
</comment>
<dbReference type="STRING" id="81985.R0FC62"/>
<keyword evidence="3" id="KW-0964">Secreted</keyword>
<evidence type="ECO:0000256" key="3">
    <source>
        <dbReference type="ARBA" id="ARBA00022525"/>
    </source>
</evidence>
<evidence type="ECO:0000256" key="1">
    <source>
        <dbReference type="ARBA" id="ARBA00004613"/>
    </source>
</evidence>
<evidence type="ECO:0000313" key="8">
    <source>
        <dbReference type="EMBL" id="EOA19662.1"/>
    </source>
</evidence>
<sequence length="80" mass="9072">MKGTQRYMLVAIFIACVVVISNINMAAAKVLSYRVIIRGNEPKGCYRNICAHHKVNPYRRGCEMSQRCHRPGKPVPTKIL</sequence>
<keyword evidence="5" id="KW-0732">Signal</keyword>
<dbReference type="GO" id="GO:0040008">
    <property type="term" value="P:regulation of growth"/>
    <property type="evidence" value="ECO:0007669"/>
    <property type="project" value="UniProtKB-ARBA"/>
</dbReference>
<keyword evidence="6" id="KW-1015">Disulfide bond</keyword>
<reference evidence="9" key="1">
    <citation type="journal article" date="2013" name="Nat. Genet.">
        <title>The Capsella rubella genome and the genomic consequences of rapid mating system evolution.</title>
        <authorList>
            <person name="Slotte T."/>
            <person name="Hazzouri K.M."/>
            <person name="Agren J.A."/>
            <person name="Koenig D."/>
            <person name="Maumus F."/>
            <person name="Guo Y.L."/>
            <person name="Steige K."/>
            <person name="Platts A.E."/>
            <person name="Escobar J.S."/>
            <person name="Newman L.K."/>
            <person name="Wang W."/>
            <person name="Mandakova T."/>
            <person name="Vello E."/>
            <person name="Smith L.M."/>
            <person name="Henz S.R."/>
            <person name="Steffen J."/>
            <person name="Takuno S."/>
            <person name="Brandvain Y."/>
            <person name="Coop G."/>
            <person name="Andolfatto P."/>
            <person name="Hu T.T."/>
            <person name="Blanchette M."/>
            <person name="Clark R.M."/>
            <person name="Quesneville H."/>
            <person name="Nordborg M."/>
            <person name="Gaut B.S."/>
            <person name="Lysak M.A."/>
            <person name="Jenkins J."/>
            <person name="Grimwood J."/>
            <person name="Chapman J."/>
            <person name="Prochnik S."/>
            <person name="Shu S."/>
            <person name="Rokhsar D."/>
            <person name="Schmutz J."/>
            <person name="Weigel D."/>
            <person name="Wright S.I."/>
        </authorList>
    </citation>
    <scope>NUCLEOTIDE SEQUENCE [LARGE SCALE GENOMIC DNA]</scope>
    <source>
        <strain evidence="9">cv. Monte Gargano</strain>
    </source>
</reference>
<proteinExistence type="inferred from homology"/>
<dbReference type="EMBL" id="KB870810">
    <property type="protein sequence ID" value="EOA19662.1"/>
    <property type="molecule type" value="Genomic_DNA"/>
</dbReference>
<evidence type="ECO:0000256" key="6">
    <source>
        <dbReference type="ARBA" id="ARBA00023157"/>
    </source>
</evidence>
<protein>
    <submittedName>
        <fullName evidence="8">Uncharacterized protein</fullName>
    </submittedName>
</protein>
<dbReference type="GO" id="GO:0005179">
    <property type="term" value="F:hormone activity"/>
    <property type="evidence" value="ECO:0007669"/>
    <property type="project" value="UniProtKB-KW"/>
</dbReference>
<evidence type="ECO:0000256" key="5">
    <source>
        <dbReference type="ARBA" id="ARBA00022729"/>
    </source>
</evidence>
<dbReference type="Proteomes" id="UP000029121">
    <property type="component" value="Unassembled WGS sequence"/>
</dbReference>
<organism evidence="8 9">
    <name type="scientific">Capsella rubella</name>
    <dbReference type="NCBI Taxonomy" id="81985"/>
    <lineage>
        <taxon>Eukaryota</taxon>
        <taxon>Viridiplantae</taxon>
        <taxon>Streptophyta</taxon>
        <taxon>Embryophyta</taxon>
        <taxon>Tracheophyta</taxon>
        <taxon>Spermatophyta</taxon>
        <taxon>Magnoliopsida</taxon>
        <taxon>eudicotyledons</taxon>
        <taxon>Gunneridae</taxon>
        <taxon>Pentapetalae</taxon>
        <taxon>rosids</taxon>
        <taxon>malvids</taxon>
        <taxon>Brassicales</taxon>
        <taxon>Brassicaceae</taxon>
        <taxon>Camelineae</taxon>
        <taxon>Capsella</taxon>
    </lineage>
</organism>